<dbReference type="Proteomes" id="UP000619260">
    <property type="component" value="Unassembled WGS sequence"/>
</dbReference>
<dbReference type="AlphaFoldDB" id="A0A8J4DPU7"/>
<dbReference type="SUPFAM" id="SSF53756">
    <property type="entry name" value="UDP-Glycosyltransferase/glycogen phosphorylase"/>
    <property type="match status" value="1"/>
</dbReference>
<keyword evidence="2 4" id="KW-0808">Transferase</keyword>
<reference evidence="4" key="1">
    <citation type="submission" date="2021-01" db="EMBL/GenBank/DDBJ databases">
        <title>Whole genome shotgun sequence of Virgisporangium aliadipatigenens NBRC 105644.</title>
        <authorList>
            <person name="Komaki H."/>
            <person name="Tamura T."/>
        </authorList>
    </citation>
    <scope>NUCLEOTIDE SEQUENCE</scope>
    <source>
        <strain evidence="4">NBRC 105644</strain>
    </source>
</reference>
<gene>
    <name evidence="4" type="ORF">Val02_32310</name>
</gene>
<dbReference type="RefSeq" id="WP_203899884.1">
    <property type="nucleotide sequence ID" value="NZ_BOPF01000010.1"/>
</dbReference>
<dbReference type="InterPro" id="IPR028098">
    <property type="entry name" value="Glyco_trans_4-like_N"/>
</dbReference>
<dbReference type="Pfam" id="PF13692">
    <property type="entry name" value="Glyco_trans_1_4"/>
    <property type="match status" value="1"/>
</dbReference>
<comment type="caution">
    <text evidence="4">The sequence shown here is derived from an EMBL/GenBank/DDBJ whole genome shotgun (WGS) entry which is preliminary data.</text>
</comment>
<sequence length="389" mass="41487">MRILLVSDFYPPAPGGLEAHVRRLGHELHRRGHDVTVVAGGGLPDTPSTVDDGVRVHRIPGGLRRLPGAYGKHGRAFHPPWADPAFRRVLEGIIGSTEPDVVHAHGWCEFSVVAAAGARPVVVTLHDYGLRCPKKNLLRGGEECREGRGLRCLTCQGPEQGIVKRGVLSAALGYTVPRFTGRVTRFLAVSEHVARRHRETRGISVQVIPNFLDLPEGAWSPPGEGLLFVGPGDRHKGLPVLLDAVRRMPPDLARLHVVGTAGPPGGVSGVAFAGRLSGEPLWRRYRESAVVVAPPIWPDPCPTVVLEAMAAGRPVLGTRIGGMPDLVIDGVTGTLVPPGDPAALANAAISLLSDPERVALMSHAAYARSRDFATSTVVDRIESVYVDAL</sequence>
<dbReference type="EMBL" id="BOPF01000010">
    <property type="protein sequence ID" value="GIJ46345.1"/>
    <property type="molecule type" value="Genomic_DNA"/>
</dbReference>
<protein>
    <submittedName>
        <fullName evidence="4">Glycosyl transferase</fullName>
    </submittedName>
</protein>
<evidence type="ECO:0000256" key="2">
    <source>
        <dbReference type="ARBA" id="ARBA00022679"/>
    </source>
</evidence>
<keyword evidence="5" id="KW-1185">Reference proteome</keyword>
<dbReference type="CDD" id="cd03801">
    <property type="entry name" value="GT4_PimA-like"/>
    <property type="match status" value="1"/>
</dbReference>
<feature type="domain" description="Glycosyltransferase subfamily 4-like N-terminal" evidence="3">
    <location>
        <begin position="14"/>
        <end position="214"/>
    </location>
</feature>
<evidence type="ECO:0000313" key="5">
    <source>
        <dbReference type="Proteomes" id="UP000619260"/>
    </source>
</evidence>
<evidence type="ECO:0000259" key="3">
    <source>
        <dbReference type="Pfam" id="PF13439"/>
    </source>
</evidence>
<dbReference type="Pfam" id="PF13439">
    <property type="entry name" value="Glyco_transf_4"/>
    <property type="match status" value="1"/>
</dbReference>
<proteinExistence type="predicted"/>
<name>A0A8J4DPU7_9ACTN</name>
<evidence type="ECO:0000256" key="1">
    <source>
        <dbReference type="ARBA" id="ARBA00022676"/>
    </source>
</evidence>
<dbReference type="GO" id="GO:0016757">
    <property type="term" value="F:glycosyltransferase activity"/>
    <property type="evidence" value="ECO:0007669"/>
    <property type="project" value="UniProtKB-KW"/>
</dbReference>
<dbReference type="PANTHER" id="PTHR12526:SF635">
    <property type="entry name" value="GLYCOSYL TRANSFERASE GROUP 1"/>
    <property type="match status" value="1"/>
</dbReference>
<accession>A0A8J4DPU7</accession>
<dbReference type="Gene3D" id="3.40.50.2000">
    <property type="entry name" value="Glycogen Phosphorylase B"/>
    <property type="match status" value="2"/>
</dbReference>
<organism evidence="4 5">
    <name type="scientific">Virgisporangium aliadipatigenens</name>
    <dbReference type="NCBI Taxonomy" id="741659"/>
    <lineage>
        <taxon>Bacteria</taxon>
        <taxon>Bacillati</taxon>
        <taxon>Actinomycetota</taxon>
        <taxon>Actinomycetes</taxon>
        <taxon>Micromonosporales</taxon>
        <taxon>Micromonosporaceae</taxon>
        <taxon>Virgisporangium</taxon>
    </lineage>
</organism>
<dbReference type="PANTHER" id="PTHR12526">
    <property type="entry name" value="GLYCOSYLTRANSFERASE"/>
    <property type="match status" value="1"/>
</dbReference>
<evidence type="ECO:0000313" key="4">
    <source>
        <dbReference type="EMBL" id="GIJ46345.1"/>
    </source>
</evidence>
<keyword evidence="1" id="KW-0328">Glycosyltransferase</keyword>